<dbReference type="EMBL" id="QHHQ01000003">
    <property type="protein sequence ID" value="RAI01195.1"/>
    <property type="molecule type" value="Genomic_DNA"/>
</dbReference>
<dbReference type="PANTHER" id="PTHR35011">
    <property type="entry name" value="2,3-DIKETO-L-GULONATE TRAP TRANSPORTER SMALL PERMEASE PROTEIN YIAM"/>
    <property type="match status" value="1"/>
</dbReference>
<evidence type="ECO:0000256" key="8">
    <source>
        <dbReference type="ARBA" id="ARBA00038436"/>
    </source>
</evidence>
<evidence type="ECO:0000256" key="1">
    <source>
        <dbReference type="ARBA" id="ARBA00004429"/>
    </source>
</evidence>
<evidence type="ECO:0000259" key="10">
    <source>
        <dbReference type="Pfam" id="PF04290"/>
    </source>
</evidence>
<evidence type="ECO:0000256" key="9">
    <source>
        <dbReference type="RuleBase" id="RU369079"/>
    </source>
</evidence>
<comment type="subunit">
    <text evidence="9">The complex comprises the extracytoplasmic solute receptor protein and the two transmembrane proteins.</text>
</comment>
<keyword evidence="5 9" id="KW-0812">Transmembrane</keyword>
<reference evidence="11 12" key="1">
    <citation type="submission" date="2018-05" db="EMBL/GenBank/DDBJ databases">
        <title>Acuticoccus sediminis sp. nov., isolated from deep-sea sediment of Indian Ocean.</title>
        <authorList>
            <person name="Liu X."/>
            <person name="Lai Q."/>
            <person name="Du Y."/>
            <person name="Sun F."/>
            <person name="Zhang X."/>
            <person name="Wang S."/>
            <person name="Shao Z."/>
        </authorList>
    </citation>
    <scope>NUCLEOTIDE SEQUENCE [LARGE SCALE GENOMIC DNA]</scope>
    <source>
        <strain evidence="11 12">PTG4-2</strain>
    </source>
</reference>
<gene>
    <name evidence="11" type="ORF">DLJ53_17415</name>
</gene>
<evidence type="ECO:0000256" key="4">
    <source>
        <dbReference type="ARBA" id="ARBA00022519"/>
    </source>
</evidence>
<dbReference type="InterPro" id="IPR055348">
    <property type="entry name" value="DctQ"/>
</dbReference>
<comment type="subcellular location">
    <subcellularLocation>
        <location evidence="1 9">Cell inner membrane</location>
        <topology evidence="1 9">Multi-pass membrane protein</topology>
    </subcellularLocation>
</comment>
<dbReference type="PANTHER" id="PTHR35011:SF10">
    <property type="entry name" value="TRAP TRANSPORTER SMALL PERMEASE PROTEIN"/>
    <property type="match status" value="1"/>
</dbReference>
<feature type="transmembrane region" description="Helical" evidence="9">
    <location>
        <begin position="49"/>
        <end position="67"/>
    </location>
</feature>
<evidence type="ECO:0000256" key="2">
    <source>
        <dbReference type="ARBA" id="ARBA00022448"/>
    </source>
</evidence>
<evidence type="ECO:0000313" key="11">
    <source>
        <dbReference type="EMBL" id="RAI01195.1"/>
    </source>
</evidence>
<dbReference type="AlphaFoldDB" id="A0A8B2NV58"/>
<accession>A0A8B2NV58</accession>
<organism evidence="11 12">
    <name type="scientific">Acuticoccus sediminis</name>
    <dbReference type="NCBI Taxonomy" id="2184697"/>
    <lineage>
        <taxon>Bacteria</taxon>
        <taxon>Pseudomonadati</taxon>
        <taxon>Pseudomonadota</taxon>
        <taxon>Alphaproteobacteria</taxon>
        <taxon>Hyphomicrobiales</taxon>
        <taxon>Amorphaceae</taxon>
        <taxon>Acuticoccus</taxon>
    </lineage>
</organism>
<evidence type="ECO:0000256" key="7">
    <source>
        <dbReference type="ARBA" id="ARBA00023136"/>
    </source>
</evidence>
<dbReference type="Proteomes" id="UP000249590">
    <property type="component" value="Unassembled WGS sequence"/>
</dbReference>
<dbReference type="GO" id="GO:0022857">
    <property type="term" value="F:transmembrane transporter activity"/>
    <property type="evidence" value="ECO:0007669"/>
    <property type="project" value="UniProtKB-UniRule"/>
</dbReference>
<evidence type="ECO:0000313" key="12">
    <source>
        <dbReference type="Proteomes" id="UP000249590"/>
    </source>
</evidence>
<feature type="domain" description="Tripartite ATP-independent periplasmic transporters DctQ component" evidence="10">
    <location>
        <begin position="26"/>
        <end position="153"/>
    </location>
</feature>
<keyword evidence="3" id="KW-1003">Cell membrane</keyword>
<keyword evidence="12" id="KW-1185">Reference proteome</keyword>
<dbReference type="GO" id="GO:0005886">
    <property type="term" value="C:plasma membrane"/>
    <property type="evidence" value="ECO:0007669"/>
    <property type="project" value="UniProtKB-SubCell"/>
</dbReference>
<feature type="transmembrane region" description="Helical" evidence="9">
    <location>
        <begin position="88"/>
        <end position="112"/>
    </location>
</feature>
<dbReference type="Pfam" id="PF04290">
    <property type="entry name" value="DctQ"/>
    <property type="match status" value="1"/>
</dbReference>
<keyword evidence="7 9" id="KW-0472">Membrane</keyword>
<evidence type="ECO:0000256" key="6">
    <source>
        <dbReference type="ARBA" id="ARBA00022989"/>
    </source>
</evidence>
<keyword evidence="4 9" id="KW-0997">Cell inner membrane</keyword>
<comment type="function">
    <text evidence="9">Part of the tripartite ATP-independent periplasmic (TRAP) transport system.</text>
</comment>
<feature type="transmembrane region" description="Helical" evidence="9">
    <location>
        <begin position="12"/>
        <end position="34"/>
    </location>
</feature>
<dbReference type="OrthoDB" id="6160477at2"/>
<comment type="caution">
    <text evidence="11">The sequence shown here is derived from an EMBL/GenBank/DDBJ whole genome shotgun (WGS) entry which is preliminary data.</text>
</comment>
<keyword evidence="6 9" id="KW-1133">Transmembrane helix</keyword>
<keyword evidence="2 9" id="KW-0813">Transport</keyword>
<feature type="transmembrane region" description="Helical" evidence="9">
    <location>
        <begin position="136"/>
        <end position="160"/>
    </location>
</feature>
<proteinExistence type="inferred from homology"/>
<dbReference type="InterPro" id="IPR007387">
    <property type="entry name" value="TRAP_DctQ"/>
</dbReference>
<protein>
    <recommendedName>
        <fullName evidence="9">TRAP transporter small permease protein</fullName>
    </recommendedName>
</protein>
<comment type="similarity">
    <text evidence="8 9">Belongs to the TRAP transporter small permease family.</text>
</comment>
<evidence type="ECO:0000256" key="3">
    <source>
        <dbReference type="ARBA" id="ARBA00022475"/>
    </source>
</evidence>
<sequence length="181" mass="19043">MRAVALLARVNRAIAVILGLALLVTAGLILLEIVLREATAGMLGGTDEISGYVMAGVASCGFAYALLERAHVRIDILQRRLPSLGRAALDLLSMASLAVVAGLVSVHGWSVLAKTIARSSRSNTALEVPLWIPQSIWLAGWVWFTLCALFMLVAAAILVARGRLAEAESAVGLLSEAEDVA</sequence>
<evidence type="ECO:0000256" key="5">
    <source>
        <dbReference type="ARBA" id="ARBA00022692"/>
    </source>
</evidence>
<dbReference type="GO" id="GO:0015740">
    <property type="term" value="P:C4-dicarboxylate transport"/>
    <property type="evidence" value="ECO:0007669"/>
    <property type="project" value="TreeGrafter"/>
</dbReference>
<name>A0A8B2NV58_9HYPH</name>